<evidence type="ECO:0000256" key="7">
    <source>
        <dbReference type="RuleBase" id="RU000417"/>
    </source>
</evidence>
<evidence type="ECO:0000256" key="4">
    <source>
        <dbReference type="ARBA" id="ARBA00022747"/>
    </source>
</evidence>
<dbReference type="InterPro" id="IPR050390">
    <property type="entry name" value="C5-Methyltransferase"/>
</dbReference>
<dbReference type="EMBL" id="PYXZ01000001">
    <property type="protein sequence ID" value="PUA83074.1"/>
    <property type="molecule type" value="Genomic_DNA"/>
</dbReference>
<keyword evidence="3 5" id="KW-0949">S-adenosyl-L-methionine</keyword>
<dbReference type="SUPFAM" id="SSF53335">
    <property type="entry name" value="S-adenosyl-L-methionine-dependent methyltransferases"/>
    <property type="match status" value="1"/>
</dbReference>
<dbReference type="PROSITE" id="PS51679">
    <property type="entry name" value="SAM_MT_C5"/>
    <property type="match status" value="1"/>
</dbReference>
<protein>
    <recommendedName>
        <fullName evidence="7">Cytosine-specific methyltransferase</fullName>
        <ecNumber evidence="7">2.1.1.37</ecNumber>
    </recommendedName>
</protein>
<dbReference type="GO" id="GO:0032259">
    <property type="term" value="P:methylation"/>
    <property type="evidence" value="ECO:0007669"/>
    <property type="project" value="UniProtKB-KW"/>
</dbReference>
<evidence type="ECO:0000256" key="5">
    <source>
        <dbReference type="PROSITE-ProRule" id="PRU01016"/>
    </source>
</evidence>
<accession>A0A2R7Z3E4</accession>
<dbReference type="EC" id="2.1.1.37" evidence="7"/>
<feature type="active site" evidence="5">
    <location>
        <position position="68"/>
    </location>
</feature>
<dbReference type="InterPro" id="IPR031303">
    <property type="entry name" value="C5_meth_CS"/>
</dbReference>
<dbReference type="Proteomes" id="UP000244867">
    <property type="component" value="Unassembled WGS sequence"/>
</dbReference>
<keyword evidence="1 5" id="KW-0489">Methyltransferase</keyword>
<comment type="catalytic activity">
    <reaction evidence="7">
        <text>a 2'-deoxycytidine in DNA + S-adenosyl-L-methionine = a 5-methyl-2'-deoxycytidine in DNA + S-adenosyl-L-homocysteine + H(+)</text>
        <dbReference type="Rhea" id="RHEA:13681"/>
        <dbReference type="Rhea" id="RHEA-COMP:11369"/>
        <dbReference type="Rhea" id="RHEA-COMP:11370"/>
        <dbReference type="ChEBI" id="CHEBI:15378"/>
        <dbReference type="ChEBI" id="CHEBI:57856"/>
        <dbReference type="ChEBI" id="CHEBI:59789"/>
        <dbReference type="ChEBI" id="CHEBI:85452"/>
        <dbReference type="ChEBI" id="CHEBI:85454"/>
        <dbReference type="EC" id="2.1.1.37"/>
    </reaction>
</comment>
<name>A0A2R7Z3E4_9ACTN</name>
<gene>
    <name evidence="8" type="ORF">C7S10_01570</name>
</gene>
<evidence type="ECO:0000256" key="3">
    <source>
        <dbReference type="ARBA" id="ARBA00022691"/>
    </source>
</evidence>
<dbReference type="AlphaFoldDB" id="A0A2R7Z3E4"/>
<reference evidence="8 9" key="1">
    <citation type="submission" date="2018-03" db="EMBL/GenBank/DDBJ databases">
        <authorList>
            <person name="Keele B.F."/>
        </authorList>
    </citation>
    <scope>NUCLEOTIDE SEQUENCE [LARGE SCALE GENOMIC DNA]</scope>
    <source>
        <strain evidence="8 9">IB-3</strain>
    </source>
</reference>
<dbReference type="Gene3D" id="3.40.50.150">
    <property type="entry name" value="Vaccinia Virus protein VP39"/>
    <property type="match status" value="1"/>
</dbReference>
<dbReference type="PROSITE" id="PS00095">
    <property type="entry name" value="C5_MTASE_2"/>
    <property type="match status" value="1"/>
</dbReference>
<dbReference type="PANTHER" id="PTHR10629:SF50">
    <property type="entry name" value="DNA (CYTOSINE-5)-METHYLTRANSFERASE CMT3"/>
    <property type="match status" value="1"/>
</dbReference>
<dbReference type="PROSITE" id="PS00094">
    <property type="entry name" value="C5_MTASE_1"/>
    <property type="match status" value="1"/>
</dbReference>
<proteinExistence type="inferred from homology"/>
<dbReference type="GO" id="GO:0003677">
    <property type="term" value="F:DNA binding"/>
    <property type="evidence" value="ECO:0007669"/>
    <property type="project" value="TreeGrafter"/>
</dbReference>
<keyword evidence="9" id="KW-1185">Reference proteome</keyword>
<dbReference type="InterPro" id="IPR029063">
    <property type="entry name" value="SAM-dependent_MTases_sf"/>
</dbReference>
<dbReference type="RefSeq" id="WP_108343257.1">
    <property type="nucleotide sequence ID" value="NZ_PYXZ01000001.1"/>
</dbReference>
<comment type="similarity">
    <text evidence="5 6">Belongs to the class I-like SAM-binding methyltransferase superfamily. C5-methyltransferase family.</text>
</comment>
<dbReference type="OrthoDB" id="9813719at2"/>
<evidence type="ECO:0000256" key="6">
    <source>
        <dbReference type="RuleBase" id="RU000416"/>
    </source>
</evidence>
<dbReference type="GO" id="GO:0044027">
    <property type="term" value="P:negative regulation of gene expression via chromosomal CpG island methylation"/>
    <property type="evidence" value="ECO:0007669"/>
    <property type="project" value="TreeGrafter"/>
</dbReference>
<evidence type="ECO:0000313" key="9">
    <source>
        <dbReference type="Proteomes" id="UP000244867"/>
    </source>
</evidence>
<evidence type="ECO:0000256" key="2">
    <source>
        <dbReference type="ARBA" id="ARBA00022679"/>
    </source>
</evidence>
<dbReference type="GO" id="GO:0003886">
    <property type="term" value="F:DNA (cytosine-5-)-methyltransferase activity"/>
    <property type="evidence" value="ECO:0007669"/>
    <property type="project" value="UniProtKB-EC"/>
</dbReference>
<organism evidence="8 9">
    <name type="scientific">Nocardioides currus</name>
    <dbReference type="NCBI Taxonomy" id="2133958"/>
    <lineage>
        <taxon>Bacteria</taxon>
        <taxon>Bacillati</taxon>
        <taxon>Actinomycetota</taxon>
        <taxon>Actinomycetes</taxon>
        <taxon>Propionibacteriales</taxon>
        <taxon>Nocardioidaceae</taxon>
        <taxon>Nocardioides</taxon>
    </lineage>
</organism>
<sequence length="376" mass="40960">MRTVGLFSGIGGLELGLERAGASTELLCEYWDPAAAILRKRFDAEVVGDIRKVASIPAVDVVTAGFPCTDLSQVGRTAGIDGSESGLVREALRLIERTPPRWVVLENVPNMLSLGGGAAMAFIVDWFDDRGWNWAYRTVDSQHFGLRQRRRRVLLVASRTEDPRGVLFADEAGLPTTRRGHSAYGFYWTEGNRGVGWGDGVTPTLKGGSKLGIASPPAVWRVGADAGRAITRPSVRAGERLQGFRAGWTDLGAKDGIRWKMVGNAVSVPVATWIGRGLVEPRSPVDVARKPLDVGRRWPAAASSVSGLREEWSLSERPLAIRPQQTLARLLTDHGADPLSLNATRGFTTRLVASNLRRRPDFVDDLRAHIEHMSSV</sequence>
<evidence type="ECO:0000313" key="8">
    <source>
        <dbReference type="EMBL" id="PUA83074.1"/>
    </source>
</evidence>
<dbReference type="PRINTS" id="PR00105">
    <property type="entry name" value="C5METTRFRASE"/>
</dbReference>
<dbReference type="InterPro" id="IPR001525">
    <property type="entry name" value="C5_MeTfrase"/>
</dbReference>
<keyword evidence="4" id="KW-0680">Restriction system</keyword>
<evidence type="ECO:0000256" key="1">
    <source>
        <dbReference type="ARBA" id="ARBA00022603"/>
    </source>
</evidence>
<dbReference type="PANTHER" id="PTHR10629">
    <property type="entry name" value="CYTOSINE-SPECIFIC METHYLTRANSFERASE"/>
    <property type="match status" value="1"/>
</dbReference>
<dbReference type="InterPro" id="IPR018117">
    <property type="entry name" value="C5_DNA_meth_AS"/>
</dbReference>
<dbReference type="GO" id="GO:0009307">
    <property type="term" value="P:DNA restriction-modification system"/>
    <property type="evidence" value="ECO:0007669"/>
    <property type="project" value="UniProtKB-KW"/>
</dbReference>
<keyword evidence="2 5" id="KW-0808">Transferase</keyword>
<dbReference type="NCBIfam" id="TIGR00675">
    <property type="entry name" value="dcm"/>
    <property type="match status" value="1"/>
</dbReference>
<comment type="caution">
    <text evidence="8">The sequence shown here is derived from an EMBL/GenBank/DDBJ whole genome shotgun (WGS) entry which is preliminary data.</text>
</comment>
<dbReference type="Pfam" id="PF00145">
    <property type="entry name" value="DNA_methylase"/>
    <property type="match status" value="1"/>
</dbReference>